<accession>T0ZQ16</accession>
<dbReference type="InterPro" id="IPR001851">
    <property type="entry name" value="ABC_transp_permease"/>
</dbReference>
<keyword evidence="3 6" id="KW-0812">Transmembrane</keyword>
<dbReference type="Pfam" id="PF02653">
    <property type="entry name" value="BPD_transp_2"/>
    <property type="match status" value="1"/>
</dbReference>
<dbReference type="PANTHER" id="PTHR43370">
    <property type="entry name" value="SUGAR ABC TRANSPORTER INTEGRAL MEMBRANE PROTEIN-RELATED"/>
    <property type="match status" value="1"/>
</dbReference>
<keyword evidence="4 6" id="KW-1133">Transmembrane helix</keyword>
<organism evidence="7">
    <name type="scientific">mine drainage metagenome</name>
    <dbReference type="NCBI Taxonomy" id="410659"/>
    <lineage>
        <taxon>unclassified sequences</taxon>
        <taxon>metagenomes</taxon>
        <taxon>ecological metagenomes</taxon>
    </lineage>
</organism>
<dbReference type="EMBL" id="AUZZ01005226">
    <property type="protein sequence ID" value="EQD50421.1"/>
    <property type="molecule type" value="Genomic_DNA"/>
</dbReference>
<dbReference type="GO" id="GO:0022857">
    <property type="term" value="F:transmembrane transporter activity"/>
    <property type="evidence" value="ECO:0007669"/>
    <property type="project" value="InterPro"/>
</dbReference>
<evidence type="ECO:0000256" key="2">
    <source>
        <dbReference type="ARBA" id="ARBA00022475"/>
    </source>
</evidence>
<protein>
    <submittedName>
        <fullName evidence="7">Inner-membrane translocator</fullName>
    </submittedName>
</protein>
<reference evidence="7" key="2">
    <citation type="journal article" date="2014" name="ISME J.">
        <title>Microbial stratification in low pH oxic and suboxic macroscopic growths along an acid mine drainage.</title>
        <authorList>
            <person name="Mendez-Garcia C."/>
            <person name="Mesa V."/>
            <person name="Sprenger R.R."/>
            <person name="Richter M."/>
            <person name="Diez M.S."/>
            <person name="Solano J."/>
            <person name="Bargiela R."/>
            <person name="Golyshina O.V."/>
            <person name="Manteca A."/>
            <person name="Ramos J.L."/>
            <person name="Gallego J.R."/>
            <person name="Llorente I."/>
            <person name="Martins Dos Santos V.A."/>
            <person name="Jensen O.N."/>
            <person name="Pelaez A.I."/>
            <person name="Sanchez J."/>
            <person name="Ferrer M."/>
        </authorList>
    </citation>
    <scope>NUCLEOTIDE SEQUENCE</scope>
</reference>
<reference evidence="7" key="1">
    <citation type="submission" date="2013-08" db="EMBL/GenBank/DDBJ databases">
        <authorList>
            <person name="Mendez C."/>
            <person name="Richter M."/>
            <person name="Ferrer M."/>
            <person name="Sanchez J."/>
        </authorList>
    </citation>
    <scope>NUCLEOTIDE SEQUENCE</scope>
</reference>
<keyword evidence="2" id="KW-1003">Cell membrane</keyword>
<evidence type="ECO:0000256" key="5">
    <source>
        <dbReference type="ARBA" id="ARBA00023136"/>
    </source>
</evidence>
<feature type="transmembrane region" description="Helical" evidence="6">
    <location>
        <begin position="49"/>
        <end position="71"/>
    </location>
</feature>
<evidence type="ECO:0000313" key="7">
    <source>
        <dbReference type="EMBL" id="EQD50421.1"/>
    </source>
</evidence>
<feature type="transmembrane region" description="Helical" evidence="6">
    <location>
        <begin position="7"/>
        <end position="29"/>
    </location>
</feature>
<feature type="transmembrane region" description="Helical" evidence="6">
    <location>
        <begin position="102"/>
        <end position="122"/>
    </location>
</feature>
<dbReference type="PANTHER" id="PTHR43370:SF2">
    <property type="entry name" value="ABC TRANSPORTER PERMEASE PROTEIN"/>
    <property type="match status" value="1"/>
</dbReference>
<sequence>GISGIGVYLFGLGLSDLLFLRLVGTPLPISQLSPIGIPLLDRIPAVGAMFFRQTILVYLAFLLVPVFTFVLNRTTYGLKIRAAGENPSAADTVGISVARIRWSTVLIGCTMAGLAGAALLLYDGIFMENLTQSEDS</sequence>
<evidence type="ECO:0000256" key="4">
    <source>
        <dbReference type="ARBA" id="ARBA00022989"/>
    </source>
</evidence>
<evidence type="ECO:0000256" key="6">
    <source>
        <dbReference type="SAM" id="Phobius"/>
    </source>
</evidence>
<proteinExistence type="predicted"/>
<dbReference type="GO" id="GO:0005886">
    <property type="term" value="C:plasma membrane"/>
    <property type="evidence" value="ECO:0007669"/>
    <property type="project" value="UniProtKB-SubCell"/>
</dbReference>
<comment type="caution">
    <text evidence="7">The sequence shown here is derived from an EMBL/GenBank/DDBJ whole genome shotgun (WGS) entry which is preliminary data.</text>
</comment>
<feature type="non-terminal residue" evidence="7">
    <location>
        <position position="1"/>
    </location>
</feature>
<evidence type="ECO:0000256" key="1">
    <source>
        <dbReference type="ARBA" id="ARBA00004651"/>
    </source>
</evidence>
<evidence type="ECO:0000256" key="3">
    <source>
        <dbReference type="ARBA" id="ARBA00022692"/>
    </source>
</evidence>
<keyword evidence="5 6" id="KW-0472">Membrane</keyword>
<gene>
    <name evidence="7" type="ORF">B2A_07310</name>
</gene>
<comment type="subcellular location">
    <subcellularLocation>
        <location evidence="1">Cell membrane</location>
        <topology evidence="1">Multi-pass membrane protein</topology>
    </subcellularLocation>
</comment>
<name>T0ZQ16_9ZZZZ</name>
<dbReference type="AlphaFoldDB" id="T0ZQ16"/>